<dbReference type="NCBIfam" id="NF033572">
    <property type="entry name" value="transpos_ISKra4"/>
    <property type="match status" value="1"/>
</dbReference>
<accession>A0A5M3WCX8</accession>
<organism evidence="2 3">
    <name type="scientific">Acrocarpospora corrugata</name>
    <dbReference type="NCBI Taxonomy" id="35763"/>
    <lineage>
        <taxon>Bacteria</taxon>
        <taxon>Bacillati</taxon>
        <taxon>Actinomycetota</taxon>
        <taxon>Actinomycetes</taxon>
        <taxon>Streptosporangiales</taxon>
        <taxon>Streptosporangiaceae</taxon>
        <taxon>Acrocarpospora</taxon>
    </lineage>
</organism>
<dbReference type="AlphaFoldDB" id="A0A5M3WCX8"/>
<feature type="region of interest" description="Disordered" evidence="1">
    <location>
        <begin position="265"/>
        <end position="292"/>
    </location>
</feature>
<gene>
    <name evidence="2" type="ORF">Acor_81890</name>
</gene>
<evidence type="ECO:0000256" key="1">
    <source>
        <dbReference type="SAM" id="MobiDB-lite"/>
    </source>
</evidence>
<dbReference type="Proteomes" id="UP000334990">
    <property type="component" value="Unassembled WGS sequence"/>
</dbReference>
<evidence type="ECO:0000313" key="2">
    <source>
        <dbReference type="EMBL" id="GES06120.1"/>
    </source>
</evidence>
<protein>
    <recommendedName>
        <fullName evidence="4">ISKra4 family transposase</fullName>
    </recommendedName>
</protein>
<evidence type="ECO:0008006" key="4">
    <source>
        <dbReference type="Google" id="ProtNLM"/>
    </source>
</evidence>
<evidence type="ECO:0000313" key="3">
    <source>
        <dbReference type="Proteomes" id="UP000334990"/>
    </source>
</evidence>
<reference evidence="2 3" key="1">
    <citation type="submission" date="2019-10" db="EMBL/GenBank/DDBJ databases">
        <title>Whole genome shotgun sequence of Acrocarpospora corrugata NBRC 13972.</title>
        <authorList>
            <person name="Ichikawa N."/>
            <person name="Kimura A."/>
            <person name="Kitahashi Y."/>
            <person name="Komaki H."/>
            <person name="Oguchi A."/>
        </authorList>
    </citation>
    <scope>NUCLEOTIDE SEQUENCE [LARGE SCALE GENOMIC DNA]</scope>
    <source>
        <strain evidence="2 3">NBRC 13972</strain>
    </source>
</reference>
<dbReference type="EMBL" id="BLAD01000131">
    <property type="protein sequence ID" value="GES06120.1"/>
    <property type="molecule type" value="Genomic_DNA"/>
</dbReference>
<name>A0A5M3WCX8_9ACTN</name>
<sequence length="515" mass="56096">MTGYDTAASADFFAASTTFFNGLVADLSADAAAMTHDQLEDLLQVRGRELLRLLLQDHLDLRAVREERALTGRRPVPADAGGVAHRMIETGHERCLASVVGPVTVRRAAFRASGRANLHPADARLNLPAGRHSHGLRKHAALEAVRGSFDDAVTAIRRCCGKVVAKRQVERLVIAAARDVEAFYEARVPLPCTAATLLVISCDGKGVPMRPEALRPATARAAAVKGGNTYRTRLAGGEKSGRKRMATVAAVYDAEPAMRRPHDVITFPGSGSGSATQNGPGRRRQGPKATGKWLTASVERSAGDVIADAFDQAAARDPEHRRRWVVLVDGDRHQLDLVGSQARRHQVDVHIVVDFIHLAEYVWKAAWSLHTPGDPAAETWVAIQLLAILSGRLEETLTELRRQARTAGLNPEQRKGIQTCVKYLTAKRDHLDYAGALAAGWPIATGIVEGACRHLVADRLNITGARWGLDGAEAVLKLRAVISNGHLEPYWAFHLQQEHHRVHQTRYQDGYQLAA</sequence>
<comment type="caution">
    <text evidence="2">The sequence shown here is derived from an EMBL/GenBank/DDBJ whole genome shotgun (WGS) entry which is preliminary data.</text>
</comment>
<keyword evidence="3" id="KW-1185">Reference proteome</keyword>
<proteinExistence type="predicted"/>
<dbReference type="RefSeq" id="WP_155342049.1">
    <property type="nucleotide sequence ID" value="NZ_BAAABN010000022.1"/>
</dbReference>
<dbReference type="OrthoDB" id="3450944at2"/>